<accession>A0A830HUG9</accession>
<protein>
    <submittedName>
        <fullName evidence="2">Uncharacterized protein</fullName>
    </submittedName>
</protein>
<reference evidence="2" key="1">
    <citation type="submission" date="2020-10" db="EMBL/GenBank/DDBJ databases">
        <title>Unveiling of a novel bifunctional photoreceptor, Dualchrome1, isolated from a cosmopolitan green alga.</title>
        <authorList>
            <person name="Suzuki S."/>
            <person name="Kawachi M."/>
        </authorList>
    </citation>
    <scope>NUCLEOTIDE SEQUENCE</scope>
    <source>
        <strain evidence="2">NIES 2893</strain>
    </source>
</reference>
<sequence>MSRWTLWPTVLYKYYLLKTKGPGQWVWTHTGYRWLPRLPPPTPEQLAKLNAPLKDFKPEKTSRQGKSSSCVEHPRRKQHKRTLVAVSSSAVGGAKQSPSKDVYTLRDVLPPESKGYSVDVDRLGARNTSTRPVVVCRREGKLAELVDPNGGLVPSEVLEAKEAPRGRVVVVNKLQTLARH</sequence>
<evidence type="ECO:0000313" key="3">
    <source>
        <dbReference type="Proteomes" id="UP000660262"/>
    </source>
</evidence>
<comment type="caution">
    <text evidence="2">The sequence shown here is derived from an EMBL/GenBank/DDBJ whole genome shotgun (WGS) entry which is preliminary data.</text>
</comment>
<dbReference type="AlphaFoldDB" id="A0A830HUG9"/>
<dbReference type="Proteomes" id="UP000660262">
    <property type="component" value="Unassembled WGS sequence"/>
</dbReference>
<keyword evidence="3" id="KW-1185">Reference proteome</keyword>
<evidence type="ECO:0000256" key="1">
    <source>
        <dbReference type="SAM" id="MobiDB-lite"/>
    </source>
</evidence>
<gene>
    <name evidence="2" type="ORF">PPROV_000957500</name>
</gene>
<name>A0A830HUG9_9CHLO</name>
<dbReference type="EMBL" id="BNJQ01000031">
    <property type="protein sequence ID" value="GHP10844.1"/>
    <property type="molecule type" value="Genomic_DNA"/>
</dbReference>
<organism evidence="2 3">
    <name type="scientific">Pycnococcus provasolii</name>
    <dbReference type="NCBI Taxonomy" id="41880"/>
    <lineage>
        <taxon>Eukaryota</taxon>
        <taxon>Viridiplantae</taxon>
        <taxon>Chlorophyta</taxon>
        <taxon>Pseudoscourfieldiophyceae</taxon>
        <taxon>Pseudoscourfieldiales</taxon>
        <taxon>Pycnococcaceae</taxon>
        <taxon>Pycnococcus</taxon>
    </lineage>
</organism>
<proteinExistence type="predicted"/>
<feature type="region of interest" description="Disordered" evidence="1">
    <location>
        <begin position="53"/>
        <end position="98"/>
    </location>
</feature>
<evidence type="ECO:0000313" key="2">
    <source>
        <dbReference type="EMBL" id="GHP10844.1"/>
    </source>
</evidence>